<name>A0AAV2VUG2_9VIBR</name>
<feature type="domain" description="YchJ-like middle NTF2-like" evidence="1">
    <location>
        <begin position="28"/>
        <end position="125"/>
    </location>
</feature>
<dbReference type="NCBIfam" id="NF002592">
    <property type="entry name" value="PRK02250.1"/>
    <property type="match status" value="1"/>
</dbReference>
<gene>
    <name evidence="2" type="ORF">VIBNISOn1_50018</name>
</gene>
<dbReference type="NCBIfam" id="NF002449">
    <property type="entry name" value="PRK01617.1"/>
    <property type="match status" value="1"/>
</dbReference>
<dbReference type="InterPro" id="IPR004027">
    <property type="entry name" value="SEC_C_motif"/>
</dbReference>
<dbReference type="SUPFAM" id="SSF103642">
    <property type="entry name" value="Sec-C motif"/>
    <property type="match status" value="1"/>
</dbReference>
<accession>A0AAV2VUG2</accession>
<organism evidence="2 3">
    <name type="scientific">Vibrio nigripulchritudo SOn1</name>
    <dbReference type="NCBI Taxonomy" id="1238450"/>
    <lineage>
        <taxon>Bacteria</taxon>
        <taxon>Pseudomonadati</taxon>
        <taxon>Pseudomonadota</taxon>
        <taxon>Gammaproteobacteria</taxon>
        <taxon>Vibrionales</taxon>
        <taxon>Vibrionaceae</taxon>
        <taxon>Vibrio</taxon>
    </lineage>
</organism>
<dbReference type="Pfam" id="PF17775">
    <property type="entry name" value="YchJ_M-like"/>
    <property type="match status" value="1"/>
</dbReference>
<dbReference type="AlphaFoldDB" id="A0AAV2VUG2"/>
<dbReference type="InterPro" id="IPR048469">
    <property type="entry name" value="YchJ-like_M"/>
</dbReference>
<dbReference type="PANTHER" id="PTHR33747">
    <property type="entry name" value="UPF0225 PROTEIN SCO1677"/>
    <property type="match status" value="1"/>
</dbReference>
<dbReference type="SUPFAM" id="SSF54427">
    <property type="entry name" value="NTF2-like"/>
    <property type="match status" value="1"/>
</dbReference>
<sequence>MSHCPCGNTLSYQDCCQKVHLNHSAAKKPEQLMRARYSAHVKKLVDFVVDTYHPSKNAEEQRQGIAESINSDWCKLDVINTENGSHDDEGYVEFKAYFNEDGHQYCLGERSRFLREDGLWYYVDGTFPKEEQPEPEDPRLTQPIKNLKVGRNDPCVCGSGKKFKKCCG</sequence>
<dbReference type="Proteomes" id="UP000018211">
    <property type="component" value="Unassembled WGS sequence"/>
</dbReference>
<comment type="caution">
    <text evidence="2">The sequence shown here is derived from an EMBL/GenBank/DDBJ whole genome shotgun (WGS) entry which is preliminary data.</text>
</comment>
<dbReference type="EMBL" id="CAOF01000142">
    <property type="protein sequence ID" value="CCO48344.1"/>
    <property type="molecule type" value="Genomic_DNA"/>
</dbReference>
<evidence type="ECO:0000259" key="1">
    <source>
        <dbReference type="Pfam" id="PF17775"/>
    </source>
</evidence>
<evidence type="ECO:0000313" key="2">
    <source>
        <dbReference type="EMBL" id="CCO48344.1"/>
    </source>
</evidence>
<reference evidence="2 3" key="1">
    <citation type="journal article" date="2013" name="ISME J.">
        <title>Comparative genomics of pathogenic lineages of Vibrio nigripulchritudo identifies virulence-associated traits.</title>
        <authorList>
            <person name="Goudenege D."/>
            <person name="Labreuche Y."/>
            <person name="Krin E."/>
            <person name="Ansquer D."/>
            <person name="Mangenot S."/>
            <person name="Calteau A."/>
            <person name="Medigue C."/>
            <person name="Mazel D."/>
            <person name="Polz M.F."/>
            <person name="Le Roux F."/>
        </authorList>
    </citation>
    <scope>NUCLEOTIDE SEQUENCE [LARGE SCALE GENOMIC DNA]</scope>
    <source>
        <strain evidence="2 3">SOn1</strain>
    </source>
</reference>
<proteinExistence type="predicted"/>
<evidence type="ECO:0000313" key="3">
    <source>
        <dbReference type="Proteomes" id="UP000018211"/>
    </source>
</evidence>
<dbReference type="Gene3D" id="3.10.450.50">
    <property type="match status" value="1"/>
</dbReference>
<dbReference type="PANTHER" id="PTHR33747:SF1">
    <property type="entry name" value="ADENYLATE CYCLASE-ASSOCIATED CAP C-TERMINAL DOMAIN-CONTAINING PROTEIN"/>
    <property type="match status" value="1"/>
</dbReference>
<dbReference type="InterPro" id="IPR032710">
    <property type="entry name" value="NTF2-like_dom_sf"/>
</dbReference>
<dbReference type="RefSeq" id="WP_022612853.1">
    <property type="nucleotide sequence ID" value="NZ_LK391965.1"/>
</dbReference>
<protein>
    <submittedName>
        <fullName evidence="2">SEC-C super family protein</fullName>
    </submittedName>
</protein>
<dbReference type="Pfam" id="PF02810">
    <property type="entry name" value="SEC-C"/>
    <property type="match status" value="1"/>
</dbReference>